<dbReference type="AlphaFoldDB" id="A0A9W4IA15"/>
<accession>A0A9W4IA15</accession>
<gene>
    <name evidence="1" type="ORF">POLS_LOCUS8692</name>
</gene>
<dbReference type="Proteomes" id="UP001153618">
    <property type="component" value="Unassembled WGS sequence"/>
</dbReference>
<reference evidence="1" key="1">
    <citation type="submission" date="2021-07" db="EMBL/GenBank/DDBJ databases">
        <authorList>
            <person name="Branca A.L. A."/>
        </authorList>
    </citation>
    <scope>NUCLEOTIDE SEQUENCE</scope>
</reference>
<organism evidence="1 2">
    <name type="scientific">Penicillium olsonii</name>
    <dbReference type="NCBI Taxonomy" id="99116"/>
    <lineage>
        <taxon>Eukaryota</taxon>
        <taxon>Fungi</taxon>
        <taxon>Dikarya</taxon>
        <taxon>Ascomycota</taxon>
        <taxon>Pezizomycotina</taxon>
        <taxon>Eurotiomycetes</taxon>
        <taxon>Eurotiomycetidae</taxon>
        <taxon>Eurotiales</taxon>
        <taxon>Aspergillaceae</taxon>
        <taxon>Penicillium</taxon>
    </lineage>
</organism>
<evidence type="ECO:0000313" key="1">
    <source>
        <dbReference type="EMBL" id="CAG8247265.1"/>
    </source>
</evidence>
<dbReference type="OrthoDB" id="4366272at2759"/>
<comment type="caution">
    <text evidence="1">The sequence shown here is derived from an EMBL/GenBank/DDBJ whole genome shotgun (WGS) entry which is preliminary data.</text>
</comment>
<evidence type="ECO:0000313" key="2">
    <source>
        <dbReference type="Proteomes" id="UP001153618"/>
    </source>
</evidence>
<sequence length="81" mass="9541">MYTINWLYDLVNVFSSIVVQRRAPKKQNIPLEQVDWSEYGPWSQGQRIYGIRDFAVDITHCAVQKQGTDIRPKILPHHVFQ</sequence>
<dbReference type="EMBL" id="CAJVOS010000071">
    <property type="protein sequence ID" value="CAG8247265.1"/>
    <property type="molecule type" value="Genomic_DNA"/>
</dbReference>
<proteinExistence type="predicted"/>
<protein>
    <submittedName>
        <fullName evidence="1">Uncharacterized protein</fullName>
    </submittedName>
</protein>
<keyword evidence="2" id="KW-1185">Reference proteome</keyword>
<name>A0A9W4IA15_PENOL</name>